<keyword evidence="3" id="KW-1185">Reference proteome</keyword>
<protein>
    <recommendedName>
        <fullName evidence="1">GGDEF domain-containing protein</fullName>
    </recommendedName>
</protein>
<dbReference type="SMART" id="SM00267">
    <property type="entry name" value="GGDEF"/>
    <property type="match status" value="1"/>
</dbReference>
<dbReference type="InterPro" id="IPR029787">
    <property type="entry name" value="Nucleotide_cyclase"/>
</dbReference>
<dbReference type="PANTHER" id="PTHR46663">
    <property type="entry name" value="DIGUANYLATE CYCLASE DGCT-RELATED"/>
    <property type="match status" value="1"/>
</dbReference>
<dbReference type="InterPro" id="IPR043128">
    <property type="entry name" value="Rev_trsase/Diguanyl_cyclase"/>
</dbReference>
<gene>
    <name evidence="2" type="ORF">GCM10022211_07050</name>
</gene>
<sequence length="204" mass="22075">MPCRPANGVFAMNDDVSVTNEDPVALWGEISRLRATVARLERQVSELDRLAHQDPLVPLPNRRGFERQLASLIDRTERYGDAGALLFIDVDGLKMVNDSFGHEAGDAALIHIAELLTGGVRQSDTVARFAGDEFAVLLERVDLDQATETAARLTDRIAGTSFTFEEQAIPLSAAIGIAEIRGGDTPESVLARADQAMYAQKVAA</sequence>
<evidence type="ECO:0000313" key="2">
    <source>
        <dbReference type="EMBL" id="GAA3999617.1"/>
    </source>
</evidence>
<reference evidence="3" key="1">
    <citation type="journal article" date="2019" name="Int. J. Syst. Evol. Microbiol.">
        <title>The Global Catalogue of Microorganisms (GCM) 10K type strain sequencing project: providing services to taxonomists for standard genome sequencing and annotation.</title>
        <authorList>
            <consortium name="The Broad Institute Genomics Platform"/>
            <consortium name="The Broad Institute Genome Sequencing Center for Infectious Disease"/>
            <person name="Wu L."/>
            <person name="Ma J."/>
        </authorList>
    </citation>
    <scope>NUCLEOTIDE SEQUENCE [LARGE SCALE GENOMIC DNA]</scope>
    <source>
        <strain evidence="3">JCM 16603</strain>
    </source>
</reference>
<organism evidence="2 3">
    <name type="scientific">Sphingomonas humi</name>
    <dbReference type="NCBI Taxonomy" id="335630"/>
    <lineage>
        <taxon>Bacteria</taxon>
        <taxon>Pseudomonadati</taxon>
        <taxon>Pseudomonadota</taxon>
        <taxon>Alphaproteobacteria</taxon>
        <taxon>Sphingomonadales</taxon>
        <taxon>Sphingomonadaceae</taxon>
        <taxon>Sphingomonas</taxon>
    </lineage>
</organism>
<dbReference type="PANTHER" id="PTHR46663:SF2">
    <property type="entry name" value="GGDEF DOMAIN-CONTAINING PROTEIN"/>
    <property type="match status" value="1"/>
</dbReference>
<dbReference type="PROSITE" id="PS50887">
    <property type="entry name" value="GGDEF"/>
    <property type="match status" value="1"/>
</dbReference>
<dbReference type="InterPro" id="IPR052163">
    <property type="entry name" value="DGC-Regulatory_Protein"/>
</dbReference>
<proteinExistence type="predicted"/>
<dbReference type="InterPro" id="IPR000160">
    <property type="entry name" value="GGDEF_dom"/>
</dbReference>
<dbReference type="Proteomes" id="UP001501310">
    <property type="component" value="Unassembled WGS sequence"/>
</dbReference>
<comment type="caution">
    <text evidence="2">The sequence shown here is derived from an EMBL/GenBank/DDBJ whole genome shotgun (WGS) entry which is preliminary data.</text>
</comment>
<accession>A0ABP7RML0</accession>
<dbReference type="Gene3D" id="3.30.70.270">
    <property type="match status" value="1"/>
</dbReference>
<dbReference type="EMBL" id="BAAAZD010000001">
    <property type="protein sequence ID" value="GAA3999617.1"/>
    <property type="molecule type" value="Genomic_DNA"/>
</dbReference>
<feature type="domain" description="GGDEF" evidence="1">
    <location>
        <begin position="81"/>
        <end position="204"/>
    </location>
</feature>
<evidence type="ECO:0000313" key="3">
    <source>
        <dbReference type="Proteomes" id="UP001501310"/>
    </source>
</evidence>
<evidence type="ECO:0000259" key="1">
    <source>
        <dbReference type="PROSITE" id="PS50887"/>
    </source>
</evidence>
<dbReference type="NCBIfam" id="TIGR00254">
    <property type="entry name" value="GGDEF"/>
    <property type="match status" value="1"/>
</dbReference>
<dbReference type="SUPFAM" id="SSF55073">
    <property type="entry name" value="Nucleotide cyclase"/>
    <property type="match status" value="1"/>
</dbReference>
<dbReference type="Pfam" id="PF00990">
    <property type="entry name" value="GGDEF"/>
    <property type="match status" value="1"/>
</dbReference>
<dbReference type="CDD" id="cd01949">
    <property type="entry name" value="GGDEF"/>
    <property type="match status" value="1"/>
</dbReference>
<name>A0ABP7RML0_9SPHN</name>